<gene>
    <name evidence="1" type="primary">268</name>
    <name evidence="1" type="ORF">SEA_BELFORT_268</name>
</gene>
<proteinExistence type="predicted"/>
<evidence type="ECO:0000313" key="2">
    <source>
        <dbReference type="Proteomes" id="UP000595759"/>
    </source>
</evidence>
<dbReference type="EMBL" id="MW365952">
    <property type="protein sequence ID" value="QQO39920.1"/>
    <property type="molecule type" value="Genomic_DNA"/>
</dbReference>
<reference evidence="1 2" key="1">
    <citation type="submission" date="2020-12" db="EMBL/GenBank/DDBJ databases">
        <authorList>
            <person name="Purtell M.C."/>
            <person name="Schipma A.E."/>
            <person name="Sexton W.L."/>
            <person name="Shaffer C.D."/>
            <person name="Weston-Hafer K.A."/>
            <person name="Garlena R.A."/>
            <person name="Russell D.A."/>
            <person name="Pope W.H."/>
            <person name="Jacobs-Sera D."/>
            <person name="Hatfull G.F."/>
        </authorList>
    </citation>
    <scope>NUCLEOTIDE SEQUENCE [LARGE SCALE GENOMIC DNA]</scope>
</reference>
<name>A0A7T8C3Y9_9CAUD</name>
<sequence>MALTGVHADYAGCRHVNGECGYSPLSVRGVTRCMCGGYPATTLSGDCTVCGGGYYETMADYEADIPPVAPEPCKGKNTFGEPCKTPYLCHDCFIKHQSGRVQEESPIKVYAYRGDIPTVIKGVREDSITVEDRKGVLTLVFEFMDGDRIGYFPHVDWYSTECE</sequence>
<dbReference type="Proteomes" id="UP000595759">
    <property type="component" value="Genome"/>
</dbReference>
<organism evidence="1 2">
    <name type="scientific">Streptomyces phage Belfort</name>
    <dbReference type="NCBI Taxonomy" id="2801887"/>
    <lineage>
        <taxon>Viruses</taxon>
        <taxon>Duplodnaviria</taxon>
        <taxon>Heunggongvirae</taxon>
        <taxon>Uroviricota</taxon>
        <taxon>Caudoviricetes</taxon>
        <taxon>Stanwilliamsviridae</taxon>
        <taxon>Loccivirinae</taxon>
        <taxon>Gilsonvirus</taxon>
        <taxon>Gilsonvirus comrade</taxon>
    </lineage>
</organism>
<evidence type="ECO:0000313" key="1">
    <source>
        <dbReference type="EMBL" id="QQO39920.1"/>
    </source>
</evidence>
<protein>
    <submittedName>
        <fullName evidence="1">Uncharacterized protein</fullName>
    </submittedName>
</protein>
<accession>A0A7T8C3Y9</accession>